<dbReference type="SUPFAM" id="SSF111331">
    <property type="entry name" value="NAD kinase/diacylglycerol kinase-like"/>
    <property type="match status" value="1"/>
</dbReference>
<proteinExistence type="predicted"/>
<dbReference type="Gene3D" id="3.40.50.10330">
    <property type="entry name" value="Probable inorganic polyphosphate/atp-NAD kinase, domain 1"/>
    <property type="match status" value="1"/>
</dbReference>
<evidence type="ECO:0000313" key="2">
    <source>
        <dbReference type="EMBL" id="ALE17792.1"/>
    </source>
</evidence>
<accession>A0A0M3TAW5</accession>
<name>A0A0M3TAW5_9SPHN</name>
<dbReference type="Pfam" id="PF00781">
    <property type="entry name" value="DAGK_cat"/>
    <property type="match status" value="1"/>
</dbReference>
<dbReference type="KEGG" id="aep:AMC99_02519"/>
<feature type="domain" description="DAGKc" evidence="1">
    <location>
        <begin position="8"/>
        <end position="121"/>
    </location>
</feature>
<dbReference type="InterPro" id="IPR016064">
    <property type="entry name" value="NAD/diacylglycerol_kinase_sf"/>
</dbReference>
<dbReference type="InterPro" id="IPR017438">
    <property type="entry name" value="ATP-NAD_kinase_N"/>
</dbReference>
<dbReference type="OrthoDB" id="7199213at2"/>
<protein>
    <recommendedName>
        <fullName evidence="1">DAGKc domain-containing protein</fullName>
    </recommendedName>
</protein>
<reference evidence="2 3" key="1">
    <citation type="submission" date="2015-09" db="EMBL/GenBank/DDBJ databases">
        <title>Complete genome sequence of a benzo[a]pyrene-degrading bacterium Altererythrobacter epoxidivorans CGMCC 1.7731T.</title>
        <authorList>
            <person name="Li Z."/>
            <person name="Cheng H."/>
            <person name="Huo Y."/>
            <person name="Xu X."/>
        </authorList>
    </citation>
    <scope>NUCLEOTIDE SEQUENCE [LARGE SCALE GENOMIC DNA]</scope>
    <source>
        <strain evidence="2 3">CGMCC 1.7731</strain>
    </source>
</reference>
<dbReference type="Proteomes" id="UP000057938">
    <property type="component" value="Chromosome"/>
</dbReference>
<organism evidence="2 3">
    <name type="scientific">Altererythrobacter epoxidivorans</name>
    <dbReference type="NCBI Taxonomy" id="361183"/>
    <lineage>
        <taxon>Bacteria</taxon>
        <taxon>Pseudomonadati</taxon>
        <taxon>Pseudomonadota</taxon>
        <taxon>Alphaproteobacteria</taxon>
        <taxon>Sphingomonadales</taxon>
        <taxon>Erythrobacteraceae</taxon>
        <taxon>Altererythrobacter</taxon>
    </lineage>
</organism>
<gene>
    <name evidence="2" type="ORF">AMC99_02519</name>
</gene>
<keyword evidence="3" id="KW-1185">Reference proteome</keyword>
<dbReference type="AlphaFoldDB" id="A0A0M3TAW5"/>
<evidence type="ECO:0000259" key="1">
    <source>
        <dbReference type="Pfam" id="PF00781"/>
    </source>
</evidence>
<sequence length="284" mass="30273">MDRFDQCCLITNPSSGSNRDAAVVAVREALESNGIAIARHCEFPDDDLPTHDELRTAGIELVVIYTGDGSANAAISSLEGWDGAVLFLPGGTKNLLSKRLHGEFDAETIIKLVAAGSARRMRPNVCRCDHGWALAGLLVGPGTCWSNVREATRDVDIPAIAGGTIDAIGQTADGPPVHAQVPQIGRDQGYQLIEITPGEFGLQLDGFYADTVGDFARQGWAVLRRRFREGPHDRVGIVEEVTLGSDDASKLDLLLDGEPVAGRPKEVVSTARCPVDLLVTGHAD</sequence>
<dbReference type="InterPro" id="IPR001206">
    <property type="entry name" value="Diacylglycerol_kinase_cat_dom"/>
</dbReference>
<dbReference type="EMBL" id="CP012669">
    <property type="protein sequence ID" value="ALE17792.1"/>
    <property type="molecule type" value="Genomic_DNA"/>
</dbReference>
<dbReference type="PATRIC" id="fig|361183.4.peg.2474"/>
<dbReference type="GO" id="GO:0016301">
    <property type="term" value="F:kinase activity"/>
    <property type="evidence" value="ECO:0007669"/>
    <property type="project" value="InterPro"/>
</dbReference>
<evidence type="ECO:0000313" key="3">
    <source>
        <dbReference type="Proteomes" id="UP000057938"/>
    </source>
</evidence>
<dbReference type="STRING" id="361183.AMC99_02519"/>
<dbReference type="RefSeq" id="WP_061926943.1">
    <property type="nucleotide sequence ID" value="NZ_CP012669.1"/>
</dbReference>